<evidence type="ECO:0000256" key="1">
    <source>
        <dbReference type="SAM" id="SignalP"/>
    </source>
</evidence>
<dbReference type="EMBL" id="FOIU01000002">
    <property type="protein sequence ID" value="SEW43637.1"/>
    <property type="molecule type" value="Genomic_DNA"/>
</dbReference>
<keyword evidence="1" id="KW-0732">Signal</keyword>
<dbReference type="Pfam" id="PF09697">
    <property type="entry name" value="Porph_ging"/>
    <property type="match status" value="1"/>
</dbReference>
<dbReference type="Proteomes" id="UP000199469">
    <property type="component" value="Unassembled WGS sequence"/>
</dbReference>
<name>A0A1I0RQS4_9FLAO</name>
<accession>A0A1I0RQS4</accession>
<dbReference type="OrthoDB" id="1440774at2"/>
<dbReference type="STRING" id="356305.SAMN05421841_3091"/>
<organism evidence="2 3">
    <name type="scientific">Chryseobacterium wanjuense</name>
    <dbReference type="NCBI Taxonomy" id="356305"/>
    <lineage>
        <taxon>Bacteria</taxon>
        <taxon>Pseudomonadati</taxon>
        <taxon>Bacteroidota</taxon>
        <taxon>Flavobacteriia</taxon>
        <taxon>Flavobacteriales</taxon>
        <taxon>Weeksellaceae</taxon>
        <taxon>Chryseobacterium group</taxon>
        <taxon>Chryseobacterium</taxon>
    </lineage>
</organism>
<feature type="signal peptide" evidence="1">
    <location>
        <begin position="1"/>
        <end position="18"/>
    </location>
</feature>
<dbReference type="NCBIfam" id="TIGR01200">
    <property type="entry name" value="GLPGLI"/>
    <property type="match status" value="1"/>
</dbReference>
<dbReference type="RefSeq" id="WP_089794093.1">
    <property type="nucleotide sequence ID" value="NZ_FOIU01000002.1"/>
</dbReference>
<evidence type="ECO:0000313" key="2">
    <source>
        <dbReference type="EMBL" id="SEW43637.1"/>
    </source>
</evidence>
<gene>
    <name evidence="2" type="ORF">SAMN05421841_3091</name>
</gene>
<dbReference type="InterPro" id="IPR005901">
    <property type="entry name" value="GLPGLI"/>
</dbReference>
<reference evidence="3" key="1">
    <citation type="submission" date="2016-10" db="EMBL/GenBank/DDBJ databases">
        <authorList>
            <person name="Varghese N."/>
            <person name="Submissions S."/>
        </authorList>
    </citation>
    <scope>NUCLEOTIDE SEQUENCE [LARGE SCALE GENOMIC DNA]</scope>
    <source>
        <strain evidence="3">DSM 17724</strain>
    </source>
</reference>
<proteinExistence type="predicted"/>
<protein>
    <submittedName>
        <fullName evidence="2">GLPGLI family protein</fullName>
    </submittedName>
</protein>
<keyword evidence="3" id="KW-1185">Reference proteome</keyword>
<dbReference type="AlphaFoldDB" id="A0A1I0RQS4"/>
<sequence>MKKLLLTLAIIGFITSQAQQKANRFFYELTFKPKKQSELTDKVMTALDILDKKSVYEDFTERAQDSIVKNVVETAEKSGQHYDLANFIKDKKFDHKITKPYPNMEKEIINDFTGSEFYQYTENIKFNWKVLNEKEKIGEYNTQKATTEFGGRQWTAWFSTEIPFQDGPYKFYGLPGLIVKIEDTGKNYSWVLQGNKKIENYDEVSYTRRMIENQGLSFTPIITTKEKFEKARESYQSNPLRGLRERLTPEMMNEMVPGENKTMGEMFREEEKKEKERINALNNPIELPSKK</sequence>
<feature type="chain" id="PRO_5011486586" evidence="1">
    <location>
        <begin position="19"/>
        <end position="291"/>
    </location>
</feature>
<evidence type="ECO:0000313" key="3">
    <source>
        <dbReference type="Proteomes" id="UP000199469"/>
    </source>
</evidence>